<evidence type="ECO:0000313" key="1">
    <source>
        <dbReference type="EMBL" id="KAK3441794.1"/>
    </source>
</evidence>
<reference evidence="1 2" key="1">
    <citation type="journal article" date="2014" name="Nature">
        <title>The genome of Eucalyptus grandis.</title>
        <authorList>
            <person name="Myburg A.A."/>
            <person name="Grattapaglia D."/>
            <person name="Tuskan G.A."/>
            <person name="Hellsten U."/>
            <person name="Hayes R.D."/>
            <person name="Grimwood J."/>
            <person name="Jenkins J."/>
            <person name="Lindquist E."/>
            <person name="Tice H."/>
            <person name="Bauer D."/>
            <person name="Goodstein D.M."/>
            <person name="Dubchak I."/>
            <person name="Poliakov A."/>
            <person name="Mizrachi E."/>
            <person name="Kullan A.R."/>
            <person name="Hussey S.G."/>
            <person name="Pinard D."/>
            <person name="van der Merwe K."/>
            <person name="Singh P."/>
            <person name="van Jaarsveld I."/>
            <person name="Silva-Junior O.B."/>
            <person name="Togawa R.C."/>
            <person name="Pappas M.R."/>
            <person name="Faria D.A."/>
            <person name="Sansaloni C.P."/>
            <person name="Petroli C.D."/>
            <person name="Yang X."/>
            <person name="Ranjan P."/>
            <person name="Tschaplinski T.J."/>
            <person name="Ye C.Y."/>
            <person name="Li T."/>
            <person name="Sterck L."/>
            <person name="Vanneste K."/>
            <person name="Murat F."/>
            <person name="Soler M."/>
            <person name="Clemente H.S."/>
            <person name="Saidi N."/>
            <person name="Cassan-Wang H."/>
            <person name="Dunand C."/>
            <person name="Hefer C.A."/>
            <person name="Bornberg-Bauer E."/>
            <person name="Kersting A.R."/>
            <person name="Vining K."/>
            <person name="Amarasinghe V."/>
            <person name="Ranik M."/>
            <person name="Naithani S."/>
            <person name="Elser J."/>
            <person name="Boyd A.E."/>
            <person name="Liston A."/>
            <person name="Spatafora J.W."/>
            <person name="Dharmwardhana P."/>
            <person name="Raja R."/>
            <person name="Sullivan C."/>
            <person name="Romanel E."/>
            <person name="Alves-Ferreira M."/>
            <person name="Kulheim C."/>
            <person name="Foley W."/>
            <person name="Carocha V."/>
            <person name="Paiva J."/>
            <person name="Kudrna D."/>
            <person name="Brommonschenkel S.H."/>
            <person name="Pasquali G."/>
            <person name="Byrne M."/>
            <person name="Rigault P."/>
            <person name="Tibbits J."/>
            <person name="Spokevicius A."/>
            <person name="Jones R.C."/>
            <person name="Steane D.A."/>
            <person name="Vaillancourt R.E."/>
            <person name="Potts B.M."/>
            <person name="Joubert F."/>
            <person name="Barry K."/>
            <person name="Pappas G.J."/>
            <person name="Strauss S.H."/>
            <person name="Jaiswal P."/>
            <person name="Grima-Pettenati J."/>
            <person name="Salse J."/>
            <person name="Van de Peer Y."/>
            <person name="Rokhsar D.S."/>
            <person name="Schmutz J."/>
        </authorList>
    </citation>
    <scope>NUCLEOTIDE SEQUENCE [LARGE SCALE GENOMIC DNA]</scope>
    <source>
        <strain evidence="2">cv. BRASUZ1</strain>
        <tissue evidence="1">Leaf extractions</tissue>
    </source>
</reference>
<dbReference type="EMBL" id="CM064436">
    <property type="protein sequence ID" value="KAK3441794.1"/>
    <property type="molecule type" value="Genomic_DNA"/>
</dbReference>
<organism evidence="1 2">
    <name type="scientific">Eucalyptus grandis</name>
    <name type="common">Flooded gum</name>
    <dbReference type="NCBI Taxonomy" id="71139"/>
    <lineage>
        <taxon>Eukaryota</taxon>
        <taxon>Viridiplantae</taxon>
        <taxon>Streptophyta</taxon>
        <taxon>Embryophyta</taxon>
        <taxon>Tracheophyta</taxon>
        <taxon>Spermatophyta</taxon>
        <taxon>Magnoliopsida</taxon>
        <taxon>eudicotyledons</taxon>
        <taxon>Gunneridae</taxon>
        <taxon>Pentapetalae</taxon>
        <taxon>rosids</taxon>
        <taxon>malvids</taxon>
        <taxon>Myrtales</taxon>
        <taxon>Myrtaceae</taxon>
        <taxon>Myrtoideae</taxon>
        <taxon>Eucalypteae</taxon>
        <taxon>Eucalyptus</taxon>
    </lineage>
</organism>
<keyword evidence="2" id="KW-1185">Reference proteome</keyword>
<protein>
    <submittedName>
        <fullName evidence="1">Uncharacterized protein</fullName>
    </submittedName>
</protein>
<evidence type="ECO:0000313" key="2">
    <source>
        <dbReference type="Proteomes" id="UP000030711"/>
    </source>
</evidence>
<accession>A0ACC3LSN0</accession>
<gene>
    <name evidence="1" type="ORF">EUGRSUZ_B01725</name>
</gene>
<sequence length="1556" mass="171681">MAFMAVLESDLRALSAEARRRYPAVKDGAEHAILKLRSLSSPSEIAHNEDILRIFLMACEVRTVKLSVLGLSCLQKLISHDAVATSALKEILSTLKDHSEMNDETVQLKTLQTILIILQSQLHPENEENMAQALGICLRLLESHRSSDNVRNTAAATFRQAVALIFDHVVAAESLPADKFGLGGHVVRTSSVTGDVGRSMNLSESLEHDSDSGGPSSKRETLGKTGKLGLRLLEDLTALAAGGSAVWLHVGSLQRIFALEILEFILSNYAVVFKTLISYEQVLRHQICSLLMTSLRTNAELEGEAGEPSFRRLVLRSVAHIIRLYSSSLVTECEVFLSMLVKVTFLDLPLWHRILVLEILRGFCVEARTLKTLFLNFDMNPKNTNVVEGMVKALARVVSSVQVQDTSEESLAAVAGMFSSKAKGIEWSLDNDASNAAVLVASEAHAITLAIEGLLGVVFTVATLTDEAVDIGELESPRSGYDQPLKCTGKTALLCISMVDSLWLIVLDALSLILTRSQGEAIVLEILKGYQAFTQACGVLRAVEPLNSFLASLCKYTISFPVEADKKSNSSLHSPGSKRMESTVDHKDSIVLTPKNVQALRTLFNIAHRLHNVLGPSWVLVLETLAALDRAINSPHAATQEVATTVPKLTRESSGLYSDFNILSSLNSQLFESSALMHTSAVKSLLTALHQLSHQSITGMPSVFGAASSQKFGAINFSVERMMSILVNNLHRVQPIWDQVVGHFVEVFFGSLITPNQHVPNMALDALDRSISAVLGSDQFLESLSSGFGSGSQDIGATTETGLLECAVISPLGVLYSSNQSIDVRATTLKILLHVLERYADKLRFSWPDILEMLRSVADASEKDLVTLGFQSLRVIMNDGLSTLPAEFLPVCIDVTGAYSAQKTELNISLTAIGLLWTAADFIARGLSQEPSEEKESEAGQGDVQYIPMSVDDEESLDETRVASGRENDEASSKSTEGRDKLLFSVFLLLQKLGADERPEVRNSAVRTLFQTLGSHGQKLSKSMWEDCLWNYVFPMLDQASHMAATSSKDEWRGKELGTRGGKAVHMLIHHSRNTAQKQWDETLVLVLNGISRILRSLFPFLRSLSNFWSGWESLLIIVKDSILNGSKEVALAAVSCLQTTIVSHSLKGNLPMPYLTSVLEVYEFVFQRSPSYGVNSTSKAKQEILHGLGELYVQAQSMFDSQMYTQLLAIIHLAIKQSMMGSENVETDIGNISPIQRTVLEILPLLRPTEQFSSLWLILLREILHYLPRPDESLRSEEEVKRTNAPDGNQETRDETPNGIASPSLSKAELDSHSSKTKTMCISSNVFPEKVIPLLVDISLQAPTVEKHIILPEIVESLGRYKPFSILQRLVSTLDRCASRTCTLPIDTVELMPIHSSRFSLTCLEKLFSLTSYDSEACNWNSVTSDISKISVMVLMARCEYILNRFLIDENDLGERPLPKARLEEMIYVLQQLARLVIHKETVCELPLHPHLRRGLRPDDEYNRRAHLLVLFPSFCELVASRESRVRELVQVLLRLIAEELALGKLQALTGLSLQ</sequence>
<name>A0ACC3LSN0_EUCGR</name>
<dbReference type="Proteomes" id="UP000030711">
    <property type="component" value="Chromosome 2"/>
</dbReference>
<comment type="caution">
    <text evidence="1">The sequence shown here is derived from an EMBL/GenBank/DDBJ whole genome shotgun (WGS) entry which is preliminary data.</text>
</comment>
<proteinExistence type="predicted"/>